<dbReference type="Proteomes" id="UP000305109">
    <property type="component" value="Unassembled WGS sequence"/>
</dbReference>
<gene>
    <name evidence="3" type="ORF">FCG67_21760</name>
</gene>
<accession>A0ABY2REA3</accession>
<dbReference type="EMBL" id="SUMD01000013">
    <property type="protein sequence ID" value="TJZ74305.1"/>
    <property type="molecule type" value="Genomic_DNA"/>
</dbReference>
<keyword evidence="4" id="KW-1185">Reference proteome</keyword>
<sequence>MSEIRKRGIRIAGVGAAAAVAIGLMSTGAAHADTFVPLPDGQKAGPGAVVSRTGESV</sequence>
<feature type="region of interest" description="Disordered" evidence="1">
    <location>
        <begin position="37"/>
        <end position="57"/>
    </location>
</feature>
<keyword evidence="2" id="KW-0732">Signal</keyword>
<feature type="signal peptide" evidence="2">
    <location>
        <begin position="1"/>
        <end position="32"/>
    </location>
</feature>
<reference evidence="3 4" key="1">
    <citation type="submission" date="2019-04" db="EMBL/GenBank/DDBJ databases">
        <title>Rhodococcus oryzae sp. nov., a novel actinomycete isolated from rhizosphere soil of rice (Oryza sativa L.).</title>
        <authorList>
            <person name="Li C."/>
        </authorList>
    </citation>
    <scope>NUCLEOTIDE SEQUENCE [LARGE SCALE GENOMIC DNA]</scope>
    <source>
        <strain evidence="3 4">NEAU-CX67</strain>
    </source>
</reference>
<feature type="non-terminal residue" evidence="3">
    <location>
        <position position="57"/>
    </location>
</feature>
<evidence type="ECO:0000313" key="4">
    <source>
        <dbReference type="Proteomes" id="UP000305109"/>
    </source>
</evidence>
<evidence type="ECO:0000256" key="2">
    <source>
        <dbReference type="SAM" id="SignalP"/>
    </source>
</evidence>
<name>A0ABY2REA3_9NOCA</name>
<feature type="chain" id="PRO_5046642579" evidence="2">
    <location>
        <begin position="33"/>
        <end position="57"/>
    </location>
</feature>
<evidence type="ECO:0000313" key="3">
    <source>
        <dbReference type="EMBL" id="TJZ74305.1"/>
    </source>
</evidence>
<proteinExistence type="predicted"/>
<evidence type="ECO:0000256" key="1">
    <source>
        <dbReference type="SAM" id="MobiDB-lite"/>
    </source>
</evidence>
<protein>
    <submittedName>
        <fullName evidence="3">MspA family protein</fullName>
    </submittedName>
</protein>
<comment type="caution">
    <text evidence="3">The sequence shown here is derived from an EMBL/GenBank/DDBJ whole genome shotgun (WGS) entry which is preliminary data.</text>
</comment>
<organism evidence="3 4">
    <name type="scientific">Rhodococcus oryzae</name>
    <dbReference type="NCBI Taxonomy" id="2571143"/>
    <lineage>
        <taxon>Bacteria</taxon>
        <taxon>Bacillati</taxon>
        <taxon>Actinomycetota</taxon>
        <taxon>Actinomycetes</taxon>
        <taxon>Mycobacteriales</taxon>
        <taxon>Nocardiaceae</taxon>
        <taxon>Rhodococcus</taxon>
    </lineage>
</organism>